<evidence type="ECO:0000313" key="1">
    <source>
        <dbReference type="EMBL" id="GFQ68722.1"/>
    </source>
</evidence>
<dbReference type="EMBL" id="BMAO01020627">
    <property type="protein sequence ID" value="GFQ68722.1"/>
    <property type="molecule type" value="Genomic_DNA"/>
</dbReference>
<dbReference type="Proteomes" id="UP000887116">
    <property type="component" value="Unassembled WGS sequence"/>
</dbReference>
<name>A0A8X6F306_TRICU</name>
<reference evidence="1" key="1">
    <citation type="submission" date="2020-07" db="EMBL/GenBank/DDBJ databases">
        <title>Multicomponent nature underlies the extraordinary mechanical properties of spider dragline silk.</title>
        <authorList>
            <person name="Kono N."/>
            <person name="Nakamura H."/>
            <person name="Mori M."/>
            <person name="Yoshida Y."/>
            <person name="Ohtoshi R."/>
            <person name="Malay A.D."/>
            <person name="Moran D.A.P."/>
            <person name="Tomita M."/>
            <person name="Numata K."/>
            <person name="Arakawa K."/>
        </authorList>
    </citation>
    <scope>NUCLEOTIDE SEQUENCE</scope>
</reference>
<sequence length="181" mass="20616">MSSTRRCKKSGVERLGWNVLEAVNDESKVLKEKVWIGGKDKNVLVRHLMLPNANSAAEENKCAVSKDTFWVWELFATDPYRRPTSNKAKSPYYFSYAFHHDGVVMAKFSAEDKKLIFFTSFFQSLPLSVRSLSMIRDTERGTLSVSTGYSLESINYSKLLELFSPGNYSKVLRGTTLKICF</sequence>
<gene>
    <name evidence="1" type="primary">AVEN_201327_1</name>
    <name evidence="1" type="ORF">TNCT_91631</name>
</gene>
<accession>A0A8X6F306</accession>
<evidence type="ECO:0000313" key="2">
    <source>
        <dbReference type="Proteomes" id="UP000887116"/>
    </source>
</evidence>
<proteinExistence type="predicted"/>
<keyword evidence="2" id="KW-1185">Reference proteome</keyword>
<protein>
    <submittedName>
        <fullName evidence="1">Uncharacterized protein</fullName>
    </submittedName>
</protein>
<comment type="caution">
    <text evidence="1">The sequence shown here is derived from an EMBL/GenBank/DDBJ whole genome shotgun (WGS) entry which is preliminary data.</text>
</comment>
<dbReference type="AlphaFoldDB" id="A0A8X6F306"/>
<dbReference type="OrthoDB" id="6456045at2759"/>
<organism evidence="1 2">
    <name type="scientific">Trichonephila clavata</name>
    <name type="common">Joro spider</name>
    <name type="synonym">Nephila clavata</name>
    <dbReference type="NCBI Taxonomy" id="2740835"/>
    <lineage>
        <taxon>Eukaryota</taxon>
        <taxon>Metazoa</taxon>
        <taxon>Ecdysozoa</taxon>
        <taxon>Arthropoda</taxon>
        <taxon>Chelicerata</taxon>
        <taxon>Arachnida</taxon>
        <taxon>Araneae</taxon>
        <taxon>Araneomorphae</taxon>
        <taxon>Entelegynae</taxon>
        <taxon>Araneoidea</taxon>
        <taxon>Nephilidae</taxon>
        <taxon>Trichonephila</taxon>
    </lineage>
</organism>